<dbReference type="EnsemblMetazoa" id="G30661.1">
    <property type="protein sequence ID" value="G30661.1:cds"/>
    <property type="gene ID" value="G30661"/>
</dbReference>
<accession>A0A8W8M2D4</accession>
<feature type="region of interest" description="Disordered" evidence="1">
    <location>
        <begin position="1"/>
        <end position="22"/>
    </location>
</feature>
<feature type="transmembrane region" description="Helical" evidence="2">
    <location>
        <begin position="74"/>
        <end position="98"/>
    </location>
</feature>
<dbReference type="Proteomes" id="UP000005408">
    <property type="component" value="Unassembled WGS sequence"/>
</dbReference>
<evidence type="ECO:0000256" key="2">
    <source>
        <dbReference type="SAM" id="Phobius"/>
    </source>
</evidence>
<organism evidence="3 4">
    <name type="scientific">Magallana gigas</name>
    <name type="common">Pacific oyster</name>
    <name type="synonym">Crassostrea gigas</name>
    <dbReference type="NCBI Taxonomy" id="29159"/>
    <lineage>
        <taxon>Eukaryota</taxon>
        <taxon>Metazoa</taxon>
        <taxon>Spiralia</taxon>
        <taxon>Lophotrochozoa</taxon>
        <taxon>Mollusca</taxon>
        <taxon>Bivalvia</taxon>
        <taxon>Autobranchia</taxon>
        <taxon>Pteriomorphia</taxon>
        <taxon>Ostreida</taxon>
        <taxon>Ostreoidea</taxon>
        <taxon>Ostreidae</taxon>
        <taxon>Magallana</taxon>
    </lineage>
</organism>
<evidence type="ECO:0000313" key="3">
    <source>
        <dbReference type="EnsemblMetazoa" id="G30661.1:cds"/>
    </source>
</evidence>
<keyword evidence="2" id="KW-0812">Transmembrane</keyword>
<keyword evidence="2" id="KW-1133">Transmembrane helix</keyword>
<protein>
    <submittedName>
        <fullName evidence="3">Uncharacterized protein</fullName>
    </submittedName>
</protein>
<evidence type="ECO:0000313" key="4">
    <source>
        <dbReference type="Proteomes" id="UP000005408"/>
    </source>
</evidence>
<dbReference type="AlphaFoldDB" id="A0A8W8M2D4"/>
<reference evidence="3" key="1">
    <citation type="submission" date="2022-08" db="UniProtKB">
        <authorList>
            <consortium name="EnsemblMetazoa"/>
        </authorList>
    </citation>
    <scope>IDENTIFICATION</scope>
    <source>
        <strain evidence="3">05x7-T-G4-1.051#20</strain>
    </source>
</reference>
<evidence type="ECO:0000256" key="1">
    <source>
        <dbReference type="SAM" id="MobiDB-lite"/>
    </source>
</evidence>
<proteinExistence type="predicted"/>
<keyword evidence="4" id="KW-1185">Reference proteome</keyword>
<sequence length="99" mass="11402">MSKEEERKGYCTTKGKDSDKEIERQSYKSDVVIAIENRDTIGDELLKPLAMSMKSNETQKADMMQWCNDIKKSCTFGFVVLLFLIVGTVLSFLCYILFR</sequence>
<keyword evidence="2" id="KW-0472">Membrane</keyword>
<name>A0A8W8M2D4_MAGGI</name>